<proteinExistence type="predicted"/>
<evidence type="ECO:0000313" key="2">
    <source>
        <dbReference type="Proteomes" id="UP001501436"/>
    </source>
</evidence>
<keyword evidence="2" id="KW-1185">Reference proteome</keyword>
<organism evidence="1 2">
    <name type="scientific">Mucilaginibacter defluvii</name>
    <dbReference type="NCBI Taxonomy" id="1196019"/>
    <lineage>
        <taxon>Bacteria</taxon>
        <taxon>Pseudomonadati</taxon>
        <taxon>Bacteroidota</taxon>
        <taxon>Sphingobacteriia</taxon>
        <taxon>Sphingobacteriales</taxon>
        <taxon>Sphingobacteriaceae</taxon>
        <taxon>Mucilaginibacter</taxon>
    </lineage>
</organism>
<name>A0ABP9FLT9_9SPHI</name>
<sequence length="417" mass="46734">MISIDKQPQNFTPANSPIQFKFTSEKPGTLYFNVQVLDGETGGLIANQKYQSLPNLNNGAVCDLSSVLNSFVYSQLLPSVDLLQPVSKLVKAYQLSITDNYLSGSTVVTGSTLTTDIYNVWNAEFDRIQFTDFAYMDYAVNALSATIKFLNDKPQISNTYRGSNEYLYFLNAGINGKVEFKFYGFGHTLLGSHSLSGITANTKAYRLNVSPNAIQNYYGNALSNLYGNYSFDEMFTDTFGSNYGINNANYYTVQILDSNNNPKSELRTYILKNDKCIGEPVQIVFSNRLGGFDSVTMFNPAETISVEKSIIKTYPYQINSAGDYTNITDGVYNETDVVYHKVSESTYKVFSDVLNIKTAQWLKSIIDSEKVYVKLSNGVFLPITINNKSYNLNNKQYSTGNKRLELEFKVSESGLKF</sequence>
<accession>A0ABP9FLT9</accession>
<dbReference type="Proteomes" id="UP001501436">
    <property type="component" value="Unassembled WGS sequence"/>
</dbReference>
<evidence type="ECO:0000313" key="1">
    <source>
        <dbReference type="EMBL" id="GAA4907098.1"/>
    </source>
</evidence>
<dbReference type="EMBL" id="BAABJI010000001">
    <property type="protein sequence ID" value="GAA4907098.1"/>
    <property type="molecule type" value="Genomic_DNA"/>
</dbReference>
<dbReference type="RefSeq" id="WP_345329554.1">
    <property type="nucleotide sequence ID" value="NZ_BAABJI010000001.1"/>
</dbReference>
<gene>
    <name evidence="1" type="ORF">GCM10023313_07340</name>
</gene>
<comment type="caution">
    <text evidence="1">The sequence shown here is derived from an EMBL/GenBank/DDBJ whole genome shotgun (WGS) entry which is preliminary data.</text>
</comment>
<protein>
    <submittedName>
        <fullName evidence="1">Uncharacterized protein</fullName>
    </submittedName>
</protein>
<reference evidence="2" key="1">
    <citation type="journal article" date="2019" name="Int. J. Syst. Evol. Microbiol.">
        <title>The Global Catalogue of Microorganisms (GCM) 10K type strain sequencing project: providing services to taxonomists for standard genome sequencing and annotation.</title>
        <authorList>
            <consortium name="The Broad Institute Genomics Platform"/>
            <consortium name="The Broad Institute Genome Sequencing Center for Infectious Disease"/>
            <person name="Wu L."/>
            <person name="Ma J."/>
        </authorList>
    </citation>
    <scope>NUCLEOTIDE SEQUENCE [LARGE SCALE GENOMIC DNA]</scope>
    <source>
        <strain evidence="2">JCM 18283</strain>
    </source>
</reference>